<evidence type="ECO:0000259" key="7">
    <source>
        <dbReference type="SMART" id="SM00833"/>
    </source>
</evidence>
<dbReference type="KEGG" id="pspw:BJG93_32400"/>
<dbReference type="Pfam" id="PF07683">
    <property type="entry name" value="CobW_C"/>
    <property type="match status" value="1"/>
</dbReference>
<dbReference type="SUPFAM" id="SSF90002">
    <property type="entry name" value="Hypothetical protein YjiA, C-terminal domain"/>
    <property type="match status" value="1"/>
</dbReference>
<organism evidence="8 9">
    <name type="scientific">Paraburkholderia sprentiae WSM5005</name>
    <dbReference type="NCBI Taxonomy" id="754502"/>
    <lineage>
        <taxon>Bacteria</taxon>
        <taxon>Pseudomonadati</taxon>
        <taxon>Pseudomonadota</taxon>
        <taxon>Betaproteobacteria</taxon>
        <taxon>Burkholderiales</taxon>
        <taxon>Burkholderiaceae</taxon>
        <taxon>Paraburkholderia</taxon>
    </lineage>
</organism>
<keyword evidence="2" id="KW-0378">Hydrolase</keyword>
<dbReference type="GO" id="GO:0000166">
    <property type="term" value="F:nucleotide binding"/>
    <property type="evidence" value="ECO:0007669"/>
    <property type="project" value="UniProtKB-KW"/>
</dbReference>
<keyword evidence="8" id="KW-0614">Plasmid</keyword>
<name>A0A8F4QJ22_9BURK</name>
<dbReference type="InterPro" id="IPR051316">
    <property type="entry name" value="Zinc-reg_GTPase_activator"/>
</dbReference>
<dbReference type="GO" id="GO:0005737">
    <property type="term" value="C:cytoplasm"/>
    <property type="evidence" value="ECO:0007669"/>
    <property type="project" value="TreeGrafter"/>
</dbReference>
<keyword evidence="1" id="KW-0547">Nucleotide-binding</keyword>
<accession>A0A8F4QJ22</accession>
<dbReference type="Gene3D" id="3.30.1220.10">
    <property type="entry name" value="CobW-like, C-terminal domain"/>
    <property type="match status" value="1"/>
</dbReference>
<dbReference type="CDD" id="cd03112">
    <property type="entry name" value="CobW-like"/>
    <property type="match status" value="1"/>
</dbReference>
<evidence type="ECO:0000313" key="9">
    <source>
        <dbReference type="Proteomes" id="UP000179860"/>
    </source>
</evidence>
<evidence type="ECO:0000256" key="6">
    <source>
        <dbReference type="ARBA" id="ARBA00049117"/>
    </source>
</evidence>
<dbReference type="InterPro" id="IPR027417">
    <property type="entry name" value="P-loop_NTPase"/>
</dbReference>
<dbReference type="EMBL" id="CP017565">
    <property type="protein sequence ID" value="QXE07380.1"/>
    <property type="molecule type" value="Genomic_DNA"/>
</dbReference>
<dbReference type="PANTHER" id="PTHR13748">
    <property type="entry name" value="COBW-RELATED"/>
    <property type="match status" value="1"/>
</dbReference>
<dbReference type="InterPro" id="IPR036627">
    <property type="entry name" value="CobW-likC_sf"/>
</dbReference>
<feature type="domain" description="CobW C-terminal" evidence="7">
    <location>
        <begin position="272"/>
        <end position="366"/>
    </location>
</feature>
<gene>
    <name evidence="8" type="ORF">BJG93_32400</name>
</gene>
<dbReference type="PANTHER" id="PTHR13748:SF62">
    <property type="entry name" value="COBW DOMAIN-CONTAINING PROTEIN"/>
    <property type="match status" value="1"/>
</dbReference>
<evidence type="ECO:0000256" key="5">
    <source>
        <dbReference type="ARBA" id="ARBA00045658"/>
    </source>
</evidence>
<evidence type="ECO:0000256" key="2">
    <source>
        <dbReference type="ARBA" id="ARBA00022801"/>
    </source>
</evidence>
<dbReference type="Gene3D" id="3.40.50.300">
    <property type="entry name" value="P-loop containing nucleotide triphosphate hydrolases"/>
    <property type="match status" value="1"/>
</dbReference>
<dbReference type="InterPro" id="IPR003495">
    <property type="entry name" value="CobW/HypB/UreG_nucleotide-bd"/>
</dbReference>
<dbReference type="Proteomes" id="UP000179860">
    <property type="component" value="Plasmid pl2WSM5005"/>
</dbReference>
<evidence type="ECO:0000256" key="1">
    <source>
        <dbReference type="ARBA" id="ARBA00022741"/>
    </source>
</evidence>
<sequence>MRRRDRFDHILVETTGMADPGPVCQTFFVDDEIRSALRLDGIVTVVDAKHVKLHIDDTDEVREQIAFADVILLNKADLVASPELDMLEQRLHGMNGLARIHRTVNADIPVKTVMDVGGFDLSRVLEDRPTFLEPEYPFEWVGIWELPPGITELRYGGGPDRTIGTLLTPAKGVTPEHMDKVVASANIAFTRQRKLQPANAKLMAGSTAVSLRVPEEGAERSVQLLISQAGPYALVTEHGPDEFDLRLERDGQRITPLISREFNAGHTHDEAVNSVGISLEGALSEHKLNRWLGPLLAEKGADIYRMKGIFNIAGENRRVVLQGVHMLMDSSVDRLWKAGEPRRSEIVFIGRELDRQALTEGLRACLV</sequence>
<comment type="similarity">
    <text evidence="4">Belongs to the SIMIBI class G3E GTPase family. ZNG1 subfamily.</text>
</comment>
<dbReference type="GO" id="GO:0016787">
    <property type="term" value="F:hydrolase activity"/>
    <property type="evidence" value="ECO:0007669"/>
    <property type="project" value="UniProtKB-KW"/>
</dbReference>
<dbReference type="RefSeq" id="WP_082194590.1">
    <property type="nucleotide sequence ID" value="NZ_CP017565.2"/>
</dbReference>
<evidence type="ECO:0000256" key="3">
    <source>
        <dbReference type="ARBA" id="ARBA00023186"/>
    </source>
</evidence>
<reference evidence="8" key="1">
    <citation type="submission" date="2016-09" db="EMBL/GenBank/DDBJ databases">
        <title>The Complete Genome of Burkholderia sprentiae wsm5005.</title>
        <authorList>
            <person name="De Meyer S."/>
            <person name="Wang P."/>
            <person name="Terpolilli J."/>
        </authorList>
    </citation>
    <scope>NUCLEOTIDE SEQUENCE [LARGE SCALE GENOMIC DNA]</scope>
    <source>
        <strain evidence="8">WSM5005</strain>
    </source>
</reference>
<geneLocation type="plasmid" evidence="8 9">
    <name>pl2WSM5005</name>
</geneLocation>
<comment type="catalytic activity">
    <reaction evidence="6">
        <text>GTP + H2O = GDP + phosphate + H(+)</text>
        <dbReference type="Rhea" id="RHEA:19669"/>
        <dbReference type="ChEBI" id="CHEBI:15377"/>
        <dbReference type="ChEBI" id="CHEBI:15378"/>
        <dbReference type="ChEBI" id="CHEBI:37565"/>
        <dbReference type="ChEBI" id="CHEBI:43474"/>
        <dbReference type="ChEBI" id="CHEBI:58189"/>
    </reaction>
    <physiologicalReaction direction="left-to-right" evidence="6">
        <dbReference type="Rhea" id="RHEA:19670"/>
    </physiologicalReaction>
</comment>
<evidence type="ECO:0000313" key="8">
    <source>
        <dbReference type="EMBL" id="QXE07380.1"/>
    </source>
</evidence>
<dbReference type="OrthoDB" id="9808822at2"/>
<dbReference type="AlphaFoldDB" id="A0A8F4QJ22"/>
<comment type="function">
    <text evidence="5">Zinc chaperone that directly transfers zinc cofactor to target proteins, thereby activating them. Zinc is transferred from the CXCC motif in the GTPase domain to the zinc binding site in target proteins in a process requiring GTP hydrolysis.</text>
</comment>
<keyword evidence="3" id="KW-0143">Chaperone</keyword>
<evidence type="ECO:0000256" key="4">
    <source>
        <dbReference type="ARBA" id="ARBA00034320"/>
    </source>
</evidence>
<proteinExistence type="inferred from homology"/>
<keyword evidence="9" id="KW-1185">Reference proteome</keyword>
<dbReference type="SUPFAM" id="SSF52540">
    <property type="entry name" value="P-loop containing nucleoside triphosphate hydrolases"/>
    <property type="match status" value="1"/>
</dbReference>
<protein>
    <submittedName>
        <fullName evidence="8">GTP-binding protein</fullName>
    </submittedName>
</protein>
<dbReference type="InterPro" id="IPR011629">
    <property type="entry name" value="CobW-like_C"/>
</dbReference>
<dbReference type="Pfam" id="PF02492">
    <property type="entry name" value="cobW"/>
    <property type="match status" value="1"/>
</dbReference>
<dbReference type="SMART" id="SM00833">
    <property type="entry name" value="CobW_C"/>
    <property type="match status" value="1"/>
</dbReference>